<name>A0A2Z6NVI6_TRISU</name>
<evidence type="ECO:0000256" key="2">
    <source>
        <dbReference type="ARBA" id="ARBA00008668"/>
    </source>
</evidence>
<organism evidence="8 9">
    <name type="scientific">Trifolium subterraneum</name>
    <name type="common">Subterranean clover</name>
    <dbReference type="NCBI Taxonomy" id="3900"/>
    <lineage>
        <taxon>Eukaryota</taxon>
        <taxon>Viridiplantae</taxon>
        <taxon>Streptophyta</taxon>
        <taxon>Embryophyta</taxon>
        <taxon>Tracheophyta</taxon>
        <taxon>Spermatophyta</taxon>
        <taxon>Magnoliopsida</taxon>
        <taxon>eudicotyledons</taxon>
        <taxon>Gunneridae</taxon>
        <taxon>Pentapetalae</taxon>
        <taxon>rosids</taxon>
        <taxon>fabids</taxon>
        <taxon>Fabales</taxon>
        <taxon>Fabaceae</taxon>
        <taxon>Papilionoideae</taxon>
        <taxon>50 kb inversion clade</taxon>
        <taxon>NPAAA clade</taxon>
        <taxon>Hologalegina</taxon>
        <taxon>IRL clade</taxon>
        <taxon>Trifolieae</taxon>
        <taxon>Trifolium</taxon>
    </lineage>
</organism>
<keyword evidence="4" id="KW-0732">Signal</keyword>
<dbReference type="PANTHER" id="PTHR45650">
    <property type="entry name" value="GDSL-LIKE LIPASE/ACYLHYDROLASE-RELATED"/>
    <property type="match status" value="1"/>
</dbReference>
<evidence type="ECO:0000313" key="9">
    <source>
        <dbReference type="Proteomes" id="UP000242715"/>
    </source>
</evidence>
<dbReference type="GO" id="GO:0005576">
    <property type="term" value="C:extracellular region"/>
    <property type="evidence" value="ECO:0007669"/>
    <property type="project" value="UniProtKB-SubCell"/>
</dbReference>
<comment type="similarity">
    <text evidence="2">Belongs to the 'GDSL' lipolytic enzyme family.</text>
</comment>
<evidence type="ECO:0000313" key="8">
    <source>
        <dbReference type="EMBL" id="GAU35549.1"/>
    </source>
</evidence>
<dbReference type="PANTHER" id="PTHR45650:SF75">
    <property type="entry name" value="GDSL-LIKE LIPASE_ACYLHYDROLASE"/>
    <property type="match status" value="1"/>
</dbReference>
<feature type="non-terminal residue" evidence="8">
    <location>
        <position position="102"/>
    </location>
</feature>
<keyword evidence="6" id="KW-0442">Lipid degradation</keyword>
<evidence type="ECO:0000256" key="3">
    <source>
        <dbReference type="ARBA" id="ARBA00022525"/>
    </source>
</evidence>
<keyword evidence="7" id="KW-0443">Lipid metabolism</keyword>
<dbReference type="Gene3D" id="3.40.50.1110">
    <property type="entry name" value="SGNH hydrolase"/>
    <property type="match status" value="1"/>
</dbReference>
<gene>
    <name evidence="8" type="ORF">TSUD_383970</name>
</gene>
<feature type="non-terminal residue" evidence="8">
    <location>
        <position position="1"/>
    </location>
</feature>
<dbReference type="GO" id="GO:0016042">
    <property type="term" value="P:lipid catabolic process"/>
    <property type="evidence" value="ECO:0007669"/>
    <property type="project" value="UniProtKB-KW"/>
</dbReference>
<dbReference type="Proteomes" id="UP000242715">
    <property type="component" value="Unassembled WGS sequence"/>
</dbReference>
<evidence type="ECO:0000256" key="6">
    <source>
        <dbReference type="ARBA" id="ARBA00022963"/>
    </source>
</evidence>
<dbReference type="InterPro" id="IPR051238">
    <property type="entry name" value="GDSL_esterase/lipase"/>
</dbReference>
<evidence type="ECO:0000256" key="4">
    <source>
        <dbReference type="ARBA" id="ARBA00022729"/>
    </source>
</evidence>
<protein>
    <submittedName>
        <fullName evidence="8">Uncharacterized protein</fullName>
    </submittedName>
</protein>
<reference evidence="9" key="1">
    <citation type="journal article" date="2017" name="Front. Plant Sci.">
        <title>Climate Clever Clovers: New Paradigm to Reduce the Environmental Footprint of Ruminants by Breeding Low Methanogenic Forages Utilizing Haplotype Variation.</title>
        <authorList>
            <person name="Kaur P."/>
            <person name="Appels R."/>
            <person name="Bayer P.E."/>
            <person name="Keeble-Gagnere G."/>
            <person name="Wang J."/>
            <person name="Hirakawa H."/>
            <person name="Shirasawa K."/>
            <person name="Vercoe P."/>
            <person name="Stefanova K."/>
            <person name="Durmic Z."/>
            <person name="Nichols P."/>
            <person name="Revell C."/>
            <person name="Isobe S.N."/>
            <person name="Edwards D."/>
            <person name="Erskine W."/>
        </authorList>
    </citation>
    <scope>NUCLEOTIDE SEQUENCE [LARGE SCALE GENOMIC DNA]</scope>
    <source>
        <strain evidence="9">cv. Daliak</strain>
    </source>
</reference>
<dbReference type="OrthoDB" id="1635897at2759"/>
<keyword evidence="9" id="KW-1185">Reference proteome</keyword>
<accession>A0A2Z6NVI6</accession>
<comment type="subcellular location">
    <subcellularLocation>
        <location evidence="1">Secreted</location>
    </subcellularLocation>
</comment>
<keyword evidence="3" id="KW-0964">Secreted</keyword>
<dbReference type="AlphaFoldDB" id="A0A2Z6NVI6"/>
<evidence type="ECO:0000256" key="5">
    <source>
        <dbReference type="ARBA" id="ARBA00022801"/>
    </source>
</evidence>
<evidence type="ECO:0000256" key="7">
    <source>
        <dbReference type="ARBA" id="ARBA00023098"/>
    </source>
</evidence>
<evidence type="ECO:0000256" key="1">
    <source>
        <dbReference type="ARBA" id="ARBA00004613"/>
    </source>
</evidence>
<keyword evidence="5" id="KW-0378">Hydrolase</keyword>
<proteinExistence type="inferred from homology"/>
<dbReference type="GO" id="GO:0016787">
    <property type="term" value="F:hydrolase activity"/>
    <property type="evidence" value="ECO:0007669"/>
    <property type="project" value="UniProtKB-KW"/>
</dbReference>
<dbReference type="InterPro" id="IPR036514">
    <property type="entry name" value="SGNH_hydro_sf"/>
</dbReference>
<sequence length="102" mass="11427">EFLGFTDFIPPFTNISGSDIRYGVNYASGSAGISFETGKHMVNIVCLCARGDNVPLRLQLIHHNIIVSKIALMLGGSNDYINNYYMPQYYPTSRPFNPEQYA</sequence>
<dbReference type="EMBL" id="DF973595">
    <property type="protein sequence ID" value="GAU35549.1"/>
    <property type="molecule type" value="Genomic_DNA"/>
</dbReference>